<proteinExistence type="predicted"/>
<protein>
    <submittedName>
        <fullName evidence="3">Pilus assembly protein</fullName>
    </submittedName>
</protein>
<dbReference type="Proteomes" id="UP000291933">
    <property type="component" value="Unassembled WGS sequence"/>
</dbReference>
<evidence type="ECO:0000313" key="3">
    <source>
        <dbReference type="EMBL" id="TBT95103.1"/>
    </source>
</evidence>
<evidence type="ECO:0000259" key="2">
    <source>
        <dbReference type="Pfam" id="PF13400"/>
    </source>
</evidence>
<dbReference type="AlphaFoldDB" id="A0A4Q9KKV7"/>
<gene>
    <name evidence="3" type="ORF">ET996_07545</name>
</gene>
<accession>A0A4Q9KKV7</accession>
<sequence length="139" mass="14154">MTRDERGAVVTVWVALLMTVLVAVIGISVDLTGQVNAQQRAHDLAQQAGRAAANQSRVALAMQGHTPEIDPAAAQVAAADYLAAAGVTGTVTITGPTTLTIHVTTSYQPHFLAGFGVGAKAVTGDAAVDLTRVVNGAPR</sequence>
<name>A0A4Q9KKV7_PROTD</name>
<reference evidence="3 4" key="1">
    <citation type="submission" date="2019-01" db="EMBL/GenBank/DDBJ databases">
        <title>Lactibacter flavus gen. nov., sp. nov., a novel bacterium of the family Propionibacteriaceae isolated from raw milk and dairy products.</title>
        <authorList>
            <person name="Huptas C."/>
            <person name="Wenning M."/>
            <person name="Breitenwieser F."/>
            <person name="Doll E."/>
            <person name="Von Neubeck M."/>
            <person name="Busse H.-J."/>
            <person name="Scherer S."/>
        </authorList>
    </citation>
    <scope>NUCLEOTIDE SEQUENCE [LARGE SCALE GENOMIC DNA]</scope>
    <source>
        <strain evidence="3 4">DSM 22130</strain>
    </source>
</reference>
<organism evidence="3 4">
    <name type="scientific">Propioniciclava tarda</name>
    <dbReference type="NCBI Taxonomy" id="433330"/>
    <lineage>
        <taxon>Bacteria</taxon>
        <taxon>Bacillati</taxon>
        <taxon>Actinomycetota</taxon>
        <taxon>Actinomycetes</taxon>
        <taxon>Propionibacteriales</taxon>
        <taxon>Propionibacteriaceae</taxon>
        <taxon>Propioniciclava</taxon>
    </lineage>
</organism>
<keyword evidence="1" id="KW-1133">Transmembrane helix</keyword>
<dbReference type="EMBL" id="SDMR01000007">
    <property type="protein sequence ID" value="TBT95103.1"/>
    <property type="molecule type" value="Genomic_DNA"/>
</dbReference>
<keyword evidence="1" id="KW-0472">Membrane</keyword>
<keyword evidence="4" id="KW-1185">Reference proteome</keyword>
<evidence type="ECO:0000313" key="4">
    <source>
        <dbReference type="Proteomes" id="UP000291933"/>
    </source>
</evidence>
<evidence type="ECO:0000256" key="1">
    <source>
        <dbReference type="SAM" id="Phobius"/>
    </source>
</evidence>
<comment type="caution">
    <text evidence="3">The sequence shown here is derived from an EMBL/GenBank/DDBJ whole genome shotgun (WGS) entry which is preliminary data.</text>
</comment>
<dbReference type="OrthoDB" id="3853888at2"/>
<dbReference type="Pfam" id="PF13400">
    <property type="entry name" value="Tad"/>
    <property type="match status" value="1"/>
</dbReference>
<feature type="transmembrane region" description="Helical" evidence="1">
    <location>
        <begin position="7"/>
        <end position="29"/>
    </location>
</feature>
<keyword evidence="1" id="KW-0812">Transmembrane</keyword>
<dbReference type="InterPro" id="IPR028087">
    <property type="entry name" value="Tad_N"/>
</dbReference>
<dbReference type="RefSeq" id="WP_131171941.1">
    <property type="nucleotide sequence ID" value="NZ_FXTL01000006.1"/>
</dbReference>
<feature type="domain" description="Putative Flp pilus-assembly TadG-like N-terminal" evidence="2">
    <location>
        <begin position="8"/>
        <end position="54"/>
    </location>
</feature>